<gene>
    <name evidence="2" type="ORF">HBF26_15825</name>
</gene>
<organism evidence="2 3">
    <name type="scientific">Luteibacter jiangsuensis</name>
    <dbReference type="NCBI Taxonomy" id="637577"/>
    <lineage>
        <taxon>Bacteria</taxon>
        <taxon>Pseudomonadati</taxon>
        <taxon>Pseudomonadota</taxon>
        <taxon>Gammaproteobacteria</taxon>
        <taxon>Lysobacterales</taxon>
        <taxon>Rhodanobacteraceae</taxon>
        <taxon>Luteibacter</taxon>
    </lineage>
</organism>
<feature type="transmembrane region" description="Helical" evidence="1">
    <location>
        <begin position="478"/>
        <end position="499"/>
    </location>
</feature>
<name>A0ABX0Q7L3_9GAMM</name>
<feature type="transmembrane region" description="Helical" evidence="1">
    <location>
        <begin position="443"/>
        <end position="466"/>
    </location>
</feature>
<proteinExistence type="predicted"/>
<sequence>MASSVVPLVVGVTSHRDISPSQREGISLRVREFFENLGHRFPGLPIVLLSSLAEGGDQLVAREALACGVRLMAPLPLPPDLYMDDFDDVGVRQSFETLRDQAEVVLLPRLMDKPRHAIAMPGIERDRQYATAGVYIASHCHVLLALWDGNDAGGFGGTAQIVAYHLTGSLPGLIARHRHHRHVLGDGTESLLYHIVCSRGRGEAAPGLKPLEAGWRTGADPAMHADMPGDFDLMFSRMTEFNRECARHAARIAAAPPSLHGSPCAATLQTEQYFHAADWLAVHFRQRVLLALRVTYAAAALMGIAFTFYAHVPTHDSLIYLFLLLFATGGAVALLARHRGWHRKYLDYRALAEGLRVQSCWRRAGVAPDADHEFAHDNFLQKQNIELGWIRNVMRAASLYPSSTPGEPGDNALHEVIEEWVGHSGKSGQLEYYERKASERARLHHITATTGLISLWGGVAISVFLAAFATRLDVETKVILVTTMAVLSIVAAVREAYAYRKADRELIRQYRFMQRIFASARAALDRTADPARQRAILHALGDAALTEHAEWTLLQRERQVEHSKL</sequence>
<dbReference type="EMBL" id="JAAQQR010000008">
    <property type="protein sequence ID" value="NID06363.1"/>
    <property type="molecule type" value="Genomic_DNA"/>
</dbReference>
<keyword evidence="3" id="KW-1185">Reference proteome</keyword>
<comment type="caution">
    <text evidence="2">The sequence shown here is derived from an EMBL/GenBank/DDBJ whole genome shotgun (WGS) entry which is preliminary data.</text>
</comment>
<dbReference type="RefSeq" id="WP_167128625.1">
    <property type="nucleotide sequence ID" value="NZ_JAAQQR010000008.1"/>
</dbReference>
<dbReference type="Gene3D" id="3.40.50.450">
    <property type="match status" value="1"/>
</dbReference>
<evidence type="ECO:0000256" key="1">
    <source>
        <dbReference type="SAM" id="Phobius"/>
    </source>
</evidence>
<keyword evidence="1" id="KW-0812">Transmembrane</keyword>
<keyword evidence="1" id="KW-0472">Membrane</keyword>
<evidence type="ECO:0000313" key="2">
    <source>
        <dbReference type="EMBL" id="NID06363.1"/>
    </source>
</evidence>
<keyword evidence="1" id="KW-1133">Transmembrane helix</keyword>
<accession>A0ABX0Q7L3</accession>
<reference evidence="2 3" key="1">
    <citation type="journal article" date="2011" name="Curr. Microbiol.">
        <title>Luteibacter jiangsuensis sp. nov.: a methamidophos-degrading bacterium isolated from a methamidophos-manufacturing factory.</title>
        <authorList>
            <person name="Wang L."/>
            <person name="Wang G.L."/>
            <person name="Li S.P."/>
            <person name="Jiang J.D."/>
        </authorList>
    </citation>
    <scope>NUCLEOTIDE SEQUENCE [LARGE SCALE GENOMIC DNA]</scope>
    <source>
        <strain evidence="2 3">CGMCC 1.10133</strain>
    </source>
</reference>
<evidence type="ECO:0000313" key="3">
    <source>
        <dbReference type="Proteomes" id="UP001429601"/>
    </source>
</evidence>
<evidence type="ECO:0008006" key="4">
    <source>
        <dbReference type="Google" id="ProtNLM"/>
    </source>
</evidence>
<feature type="transmembrane region" description="Helical" evidence="1">
    <location>
        <begin position="318"/>
        <end position="336"/>
    </location>
</feature>
<protein>
    <recommendedName>
        <fullName evidence="4">SMODS and SLOG-associating 2TM effector domain-containing protein</fullName>
    </recommendedName>
</protein>
<dbReference type="Proteomes" id="UP001429601">
    <property type="component" value="Unassembled WGS sequence"/>
</dbReference>
<feature type="transmembrane region" description="Helical" evidence="1">
    <location>
        <begin position="290"/>
        <end position="312"/>
    </location>
</feature>